<comment type="caution">
    <text evidence="1">The sequence shown here is derived from an EMBL/GenBank/DDBJ whole genome shotgun (WGS) entry which is preliminary data.</text>
</comment>
<reference evidence="1 2" key="1">
    <citation type="journal article" date="2022" name="bioRxiv">
        <title>The genome of the oomycete Peronosclerospora sorghi, a cosmopolitan pathogen of maize and sorghum, is inflated with dispersed pseudogenes.</title>
        <authorList>
            <person name="Fletcher K."/>
            <person name="Martin F."/>
            <person name="Isakeit T."/>
            <person name="Cavanaugh K."/>
            <person name="Magill C."/>
            <person name="Michelmore R."/>
        </authorList>
    </citation>
    <scope>NUCLEOTIDE SEQUENCE [LARGE SCALE GENOMIC DNA]</scope>
    <source>
        <strain evidence="1">P6</strain>
    </source>
</reference>
<dbReference type="Proteomes" id="UP001163321">
    <property type="component" value="Chromosome 4"/>
</dbReference>
<proteinExistence type="predicted"/>
<name>A0ACC0W2L4_9STRA</name>
<evidence type="ECO:0000313" key="2">
    <source>
        <dbReference type="Proteomes" id="UP001163321"/>
    </source>
</evidence>
<evidence type="ECO:0000313" key="1">
    <source>
        <dbReference type="EMBL" id="KAI9912767.1"/>
    </source>
</evidence>
<gene>
    <name evidence="1" type="ORF">PsorP6_006736</name>
</gene>
<organism evidence="1 2">
    <name type="scientific">Peronosclerospora sorghi</name>
    <dbReference type="NCBI Taxonomy" id="230839"/>
    <lineage>
        <taxon>Eukaryota</taxon>
        <taxon>Sar</taxon>
        <taxon>Stramenopiles</taxon>
        <taxon>Oomycota</taxon>
        <taxon>Peronosporomycetes</taxon>
        <taxon>Peronosporales</taxon>
        <taxon>Peronosporaceae</taxon>
        <taxon>Peronosclerospora</taxon>
    </lineage>
</organism>
<dbReference type="EMBL" id="CM047583">
    <property type="protein sequence ID" value="KAI9912767.1"/>
    <property type="molecule type" value="Genomic_DNA"/>
</dbReference>
<protein>
    <submittedName>
        <fullName evidence="1">Uncharacterized protein</fullName>
    </submittedName>
</protein>
<keyword evidence="2" id="KW-1185">Reference proteome</keyword>
<sequence length="839" mass="92353">MHSPLAVSQISLSQSSDSSAFSSHAQPPPPPRPPPRPKKKHRIMQSSSNGPTLFDVESPAASSSSPADKTFLYQKQLTPNAVPLLVRLQRRRIVCTAVVGTVALVLVMMVLEQGIVLTSYDVVANSDDPRPRRRSDTVETYNTFVGLATSFVVQPLLQLVAAVVPAVLLCFLTRLTMQEKSSRWTRYALACVGNLVLVLLLNGFLALHVRDETVRVEAVMRDSDLFVNDSASRLPDDHASSLDTILRTVIQVPDPSAEMPATQCRLPSPRRLPAQLEFAFPSRPWLRDFLPLAPATTRTNTLSLSLGDATDSIEDAQLPMPVTSARNLVHYAMRATDDFFREQDVPANASAFQVLDGPKRNASADATSVLQALVEATSAAMNAAVRTRAHLKNLSIPESRVEFVTLPWQTDSGRLVFEGVTLEMPLKRDFLRRDVNFINDTTHSVVYGAQHAPHALFEINAKEECGRSGCVVSPVGAALTTAPADTGSQVRALPICLDDQDQEDYKATMNVAGTACKHRSTTSMLVLSFAKRIVGDVMRSSLERTSSGEAAVVTLTNARKIYEITAGRLSWETSDLASKYDASCAASNACHGLAFPLSSEQEQALLVGTTHIPVHTLRAYTPSLLHWTPLVTSNTQEVDTGDILKSDFIFPKNFRDTRGWSPIDASRCERERGMFLDRVETWHMYSERSLRPAYQSALLWVFQSGVVKQKLDSKLPLDARESHVDVTLVVPRVSALLTYVGAGLLLVMGLVVFFGGKRREAQVERHFKPHHLARILLDDEAFSHKLLKCDLLNIGNEFLNSSELLDQFEISGLALRHRTCPSDMIIVPKCEPSPRPSPV</sequence>
<accession>A0ACC0W2L4</accession>